<dbReference type="Proteomes" id="UP000460318">
    <property type="component" value="Unassembled WGS sequence"/>
</dbReference>
<dbReference type="RefSeq" id="WP_160498528.1">
    <property type="nucleotide sequence ID" value="NZ_WUBI01000002.1"/>
</dbReference>
<sequence length="47" mass="5582">MKLIELKEILEELISHGHENKDATYTNEGINFILEGYSIEDDKVRFW</sequence>
<evidence type="ECO:0000313" key="1">
    <source>
        <dbReference type="EMBL" id="MWV44919.1"/>
    </source>
</evidence>
<gene>
    <name evidence="1" type="ORF">GRF59_14955</name>
</gene>
<evidence type="ECO:0000313" key="2">
    <source>
        <dbReference type="Proteomes" id="UP000460318"/>
    </source>
</evidence>
<dbReference type="AlphaFoldDB" id="A0A7X3IJ60"/>
<dbReference type="EMBL" id="WUBI01000002">
    <property type="protein sequence ID" value="MWV44919.1"/>
    <property type="molecule type" value="Genomic_DNA"/>
</dbReference>
<organism evidence="1 2">
    <name type="scientific">Paenibacillus dendrobii</name>
    <dbReference type="NCBI Taxonomy" id="2691084"/>
    <lineage>
        <taxon>Bacteria</taxon>
        <taxon>Bacillati</taxon>
        <taxon>Bacillota</taxon>
        <taxon>Bacilli</taxon>
        <taxon>Bacillales</taxon>
        <taxon>Paenibacillaceae</taxon>
        <taxon>Paenibacillus</taxon>
    </lineage>
</organism>
<proteinExistence type="predicted"/>
<protein>
    <submittedName>
        <fullName evidence="1">Uncharacterized protein</fullName>
    </submittedName>
</protein>
<keyword evidence="2" id="KW-1185">Reference proteome</keyword>
<name>A0A7X3IJ60_9BACL</name>
<reference evidence="1 2" key="1">
    <citation type="submission" date="2019-12" db="EMBL/GenBank/DDBJ databases">
        <title>Paenibacillus sp. nov., an endophytic bacterium isolated from the stem of Dendrobium.</title>
        <authorList>
            <person name="Zhao R."/>
        </authorList>
    </citation>
    <scope>NUCLEOTIDE SEQUENCE [LARGE SCALE GENOMIC DNA]</scope>
    <source>
        <strain evidence="1 2">HJL G12</strain>
    </source>
</reference>
<comment type="caution">
    <text evidence="1">The sequence shown here is derived from an EMBL/GenBank/DDBJ whole genome shotgun (WGS) entry which is preliminary data.</text>
</comment>
<accession>A0A7X3IJ60</accession>